<dbReference type="PANTHER" id="PTHR30024:SF47">
    <property type="entry name" value="TAURINE-BINDING PERIPLASMIC PROTEIN"/>
    <property type="match status" value="1"/>
</dbReference>
<evidence type="ECO:0000256" key="1">
    <source>
        <dbReference type="ARBA" id="ARBA00004418"/>
    </source>
</evidence>
<evidence type="ECO:0000256" key="4">
    <source>
        <dbReference type="SAM" id="SignalP"/>
    </source>
</evidence>
<dbReference type="EMBL" id="RRAZ01000002">
    <property type="protein sequence ID" value="RRH78175.1"/>
    <property type="molecule type" value="Genomic_DNA"/>
</dbReference>
<keyword evidence="7" id="KW-1185">Reference proteome</keyword>
<dbReference type="Gene3D" id="3.40.190.10">
    <property type="entry name" value="Periplasmic binding protein-like II"/>
    <property type="match status" value="2"/>
</dbReference>
<dbReference type="InterPro" id="IPR001638">
    <property type="entry name" value="Solute-binding_3/MltF_N"/>
</dbReference>
<dbReference type="SMART" id="SM00062">
    <property type="entry name" value="PBPb"/>
    <property type="match status" value="1"/>
</dbReference>
<dbReference type="Proteomes" id="UP000282125">
    <property type="component" value="Unassembled WGS sequence"/>
</dbReference>
<evidence type="ECO:0000313" key="6">
    <source>
        <dbReference type="EMBL" id="RRH78175.1"/>
    </source>
</evidence>
<evidence type="ECO:0000256" key="3">
    <source>
        <dbReference type="ARBA" id="ARBA00022729"/>
    </source>
</evidence>
<dbReference type="OrthoDB" id="9815602at2"/>
<dbReference type="InterPro" id="IPR015168">
    <property type="entry name" value="SsuA/THI5"/>
</dbReference>
<comment type="similarity">
    <text evidence="2">Belongs to the bacterial solute-binding protein SsuA/TauA family.</text>
</comment>
<sequence>MSTKAPLKSLLLTAAFCLAAAPAALAETIKIGVQPWLGYGPLWVAAEKGFFKDAGVDVELVNFNWDQDLTAGLASGNLHLVAAATNTTLVNINQNIPVVGVLVMDEASTADAVIAGADVKSITDLKGKSVAYERGATSDLLLNYALKANGMSLADVTPVPMGASEAGLALIAGRVDAAVTYEPYISTALRQDDKTSVIYTAAEKPGLISDLLVGNPDWVKANQKDLEAVIRGWDLAVQFVRDNPAEGGKLIADAVGAPMEEFEPAFKGVHLFSSKDNAEILKGQYPESVQAIGEIMIETNPEDITRIVPVTELLNTDAVLAVAAQ</sequence>
<dbReference type="CDD" id="cd13563">
    <property type="entry name" value="PBP2_SsuA_like_6"/>
    <property type="match status" value="1"/>
</dbReference>
<evidence type="ECO:0000259" key="5">
    <source>
        <dbReference type="SMART" id="SM00062"/>
    </source>
</evidence>
<evidence type="ECO:0000256" key="2">
    <source>
        <dbReference type="ARBA" id="ARBA00010742"/>
    </source>
</evidence>
<dbReference type="RefSeq" id="WP_124963265.1">
    <property type="nucleotide sequence ID" value="NZ_RRAZ01000002.1"/>
</dbReference>
<dbReference type="PANTHER" id="PTHR30024">
    <property type="entry name" value="ALIPHATIC SULFONATES-BINDING PROTEIN-RELATED"/>
    <property type="match status" value="1"/>
</dbReference>
<organism evidence="6 7">
    <name type="scientific">Falsigemmobacter faecalis</name>
    <dbReference type="NCBI Taxonomy" id="2488730"/>
    <lineage>
        <taxon>Bacteria</taxon>
        <taxon>Pseudomonadati</taxon>
        <taxon>Pseudomonadota</taxon>
        <taxon>Alphaproteobacteria</taxon>
        <taxon>Rhodobacterales</taxon>
        <taxon>Paracoccaceae</taxon>
        <taxon>Falsigemmobacter</taxon>
    </lineage>
</organism>
<keyword evidence="3 4" id="KW-0732">Signal</keyword>
<name>A0A3P3DVI4_9RHOB</name>
<comment type="caution">
    <text evidence="6">The sequence shown here is derived from an EMBL/GenBank/DDBJ whole genome shotgun (WGS) entry which is preliminary data.</text>
</comment>
<dbReference type="GO" id="GO:0042597">
    <property type="term" value="C:periplasmic space"/>
    <property type="evidence" value="ECO:0007669"/>
    <property type="project" value="UniProtKB-SubCell"/>
</dbReference>
<dbReference type="AlphaFoldDB" id="A0A3P3DVI4"/>
<comment type="subcellular location">
    <subcellularLocation>
        <location evidence="1">Periplasm</location>
    </subcellularLocation>
</comment>
<proteinExistence type="inferred from homology"/>
<dbReference type="Pfam" id="PF09084">
    <property type="entry name" value="NMT1"/>
    <property type="match status" value="1"/>
</dbReference>
<accession>A0A3P3DVI4</accession>
<evidence type="ECO:0000313" key="7">
    <source>
        <dbReference type="Proteomes" id="UP000282125"/>
    </source>
</evidence>
<feature type="chain" id="PRO_5017943413" evidence="4">
    <location>
        <begin position="27"/>
        <end position="325"/>
    </location>
</feature>
<reference evidence="6 7" key="1">
    <citation type="submission" date="2018-11" db="EMBL/GenBank/DDBJ databases">
        <title>Gemmobacter sp. nov., YIM 102744-1 draft genome.</title>
        <authorList>
            <person name="Li G."/>
            <person name="Jiang Y."/>
        </authorList>
    </citation>
    <scope>NUCLEOTIDE SEQUENCE [LARGE SCALE GENOMIC DNA]</scope>
    <source>
        <strain evidence="6 7">YIM 102744-1</strain>
    </source>
</reference>
<dbReference type="SUPFAM" id="SSF53850">
    <property type="entry name" value="Periplasmic binding protein-like II"/>
    <property type="match status" value="1"/>
</dbReference>
<gene>
    <name evidence="6" type="ORF">EG244_01630</name>
</gene>
<feature type="domain" description="Solute-binding protein family 3/N-terminal" evidence="5">
    <location>
        <begin position="28"/>
        <end position="234"/>
    </location>
</feature>
<feature type="signal peptide" evidence="4">
    <location>
        <begin position="1"/>
        <end position="26"/>
    </location>
</feature>
<protein>
    <submittedName>
        <fullName evidence="6">ABC transporter substrate-binding protein</fullName>
    </submittedName>
</protein>